<dbReference type="SUPFAM" id="SSF51430">
    <property type="entry name" value="NAD(P)-linked oxidoreductase"/>
    <property type="match status" value="1"/>
</dbReference>
<dbReference type="GO" id="GO:0016616">
    <property type="term" value="F:oxidoreductase activity, acting on the CH-OH group of donors, NAD or NADP as acceptor"/>
    <property type="evidence" value="ECO:0007669"/>
    <property type="project" value="UniProtKB-ARBA"/>
</dbReference>
<evidence type="ECO:0000313" key="5">
    <source>
        <dbReference type="EMBL" id="KAK4115556.1"/>
    </source>
</evidence>
<reference evidence="5" key="1">
    <citation type="journal article" date="2023" name="Mol. Phylogenet. Evol.">
        <title>Genome-scale phylogeny and comparative genomics of the fungal order Sordariales.</title>
        <authorList>
            <person name="Hensen N."/>
            <person name="Bonometti L."/>
            <person name="Westerberg I."/>
            <person name="Brannstrom I.O."/>
            <person name="Guillou S."/>
            <person name="Cros-Aarteil S."/>
            <person name="Calhoun S."/>
            <person name="Haridas S."/>
            <person name="Kuo A."/>
            <person name="Mondo S."/>
            <person name="Pangilinan J."/>
            <person name="Riley R."/>
            <person name="LaButti K."/>
            <person name="Andreopoulos B."/>
            <person name="Lipzen A."/>
            <person name="Chen C."/>
            <person name="Yan M."/>
            <person name="Daum C."/>
            <person name="Ng V."/>
            <person name="Clum A."/>
            <person name="Steindorff A."/>
            <person name="Ohm R.A."/>
            <person name="Martin F."/>
            <person name="Silar P."/>
            <person name="Natvig D.O."/>
            <person name="Lalanne C."/>
            <person name="Gautier V."/>
            <person name="Ament-Velasquez S.L."/>
            <person name="Kruys A."/>
            <person name="Hutchinson M.I."/>
            <person name="Powell A.J."/>
            <person name="Barry K."/>
            <person name="Miller A.N."/>
            <person name="Grigoriev I.V."/>
            <person name="Debuchy R."/>
            <person name="Gladieux P."/>
            <person name="Hiltunen Thoren M."/>
            <person name="Johannesson H."/>
        </authorList>
    </citation>
    <scope>NUCLEOTIDE SEQUENCE</scope>
    <source>
        <strain evidence="5">CBS 508.74</strain>
    </source>
</reference>
<gene>
    <name evidence="5" type="ORF">N656DRAFT_702830</name>
</gene>
<comment type="caution">
    <text evidence="5">The sequence shown here is derived from an EMBL/GenBank/DDBJ whole genome shotgun (WGS) entry which is preliminary data.</text>
</comment>
<dbReference type="GeneID" id="89935182"/>
<sequence length="321" mass="35966">MPDTPPRPTAVMPAMMYGTAWKKDRTADLVYEAIKAGFRGIDTAAMKRHYDEALVGEGIRRAIREGIVTRGDLFASPPSFDIQTKYTPLDDTFPMQHVEGEEGNLEDLIPSQIHQSITSSLNNLSTPSEPPYLDALILHSPFPTQAQTQLAWRCLQQYLPSSSSPDLAGKILRLGISNAPLGSITALDPAPSIVQNRFHAVERRWDTQVRAWCRARREFDRAEAYYQAFWTLTANPDVWRGPDAKWFVRELAQHAGVSPAAAWYVLLMDGAGLVVLNGTSNSTHMRDDLEARAKVAAWAATEEGREPWIRCVEGFKEMVWR</sequence>
<evidence type="ECO:0000256" key="2">
    <source>
        <dbReference type="ARBA" id="ARBA00022857"/>
    </source>
</evidence>
<organism evidence="5 6">
    <name type="scientific">Canariomyces notabilis</name>
    <dbReference type="NCBI Taxonomy" id="2074819"/>
    <lineage>
        <taxon>Eukaryota</taxon>
        <taxon>Fungi</taxon>
        <taxon>Dikarya</taxon>
        <taxon>Ascomycota</taxon>
        <taxon>Pezizomycotina</taxon>
        <taxon>Sordariomycetes</taxon>
        <taxon>Sordariomycetidae</taxon>
        <taxon>Sordariales</taxon>
        <taxon>Chaetomiaceae</taxon>
        <taxon>Canariomyces</taxon>
    </lineage>
</organism>
<dbReference type="AlphaFoldDB" id="A0AAN6TJM2"/>
<dbReference type="RefSeq" id="XP_064673126.1">
    <property type="nucleotide sequence ID" value="XM_064811057.1"/>
</dbReference>
<dbReference type="Proteomes" id="UP001302812">
    <property type="component" value="Unassembled WGS sequence"/>
</dbReference>
<evidence type="ECO:0000313" key="6">
    <source>
        <dbReference type="Proteomes" id="UP001302812"/>
    </source>
</evidence>
<dbReference type="InterPro" id="IPR020471">
    <property type="entry name" value="AKR"/>
</dbReference>
<keyword evidence="6" id="KW-1185">Reference proteome</keyword>
<dbReference type="PANTHER" id="PTHR43827:SF3">
    <property type="entry name" value="NADP-DEPENDENT OXIDOREDUCTASE DOMAIN-CONTAINING PROTEIN"/>
    <property type="match status" value="1"/>
</dbReference>
<comment type="similarity">
    <text evidence="1">Belongs to the aldo/keto reductase family.</text>
</comment>
<dbReference type="Gene3D" id="3.20.20.100">
    <property type="entry name" value="NADP-dependent oxidoreductase domain"/>
    <property type="match status" value="1"/>
</dbReference>
<reference evidence="5" key="2">
    <citation type="submission" date="2023-05" db="EMBL/GenBank/DDBJ databases">
        <authorList>
            <consortium name="Lawrence Berkeley National Laboratory"/>
            <person name="Steindorff A."/>
            <person name="Hensen N."/>
            <person name="Bonometti L."/>
            <person name="Westerberg I."/>
            <person name="Brannstrom I.O."/>
            <person name="Guillou S."/>
            <person name="Cros-Aarteil S."/>
            <person name="Calhoun S."/>
            <person name="Haridas S."/>
            <person name="Kuo A."/>
            <person name="Mondo S."/>
            <person name="Pangilinan J."/>
            <person name="Riley R."/>
            <person name="Labutti K."/>
            <person name="Andreopoulos B."/>
            <person name="Lipzen A."/>
            <person name="Chen C."/>
            <person name="Yanf M."/>
            <person name="Daum C."/>
            <person name="Ng V."/>
            <person name="Clum A."/>
            <person name="Ohm R."/>
            <person name="Martin F."/>
            <person name="Silar P."/>
            <person name="Natvig D."/>
            <person name="Lalanne C."/>
            <person name="Gautier V."/>
            <person name="Ament-Velasquez S.L."/>
            <person name="Kruys A."/>
            <person name="Hutchinson M.I."/>
            <person name="Powell A.J."/>
            <person name="Barry K."/>
            <person name="Miller A.N."/>
            <person name="Grigoriev I.V."/>
            <person name="Debuchy R."/>
            <person name="Gladieux P."/>
            <person name="Thoren M.H."/>
            <person name="Johannesson H."/>
        </authorList>
    </citation>
    <scope>NUCLEOTIDE SEQUENCE</scope>
    <source>
        <strain evidence="5">CBS 508.74</strain>
    </source>
</reference>
<proteinExistence type="inferred from homology"/>
<dbReference type="PANTHER" id="PTHR43827">
    <property type="entry name" value="2,5-DIKETO-D-GLUCONIC ACID REDUCTASE"/>
    <property type="match status" value="1"/>
</dbReference>
<dbReference type="InterPro" id="IPR023210">
    <property type="entry name" value="NADP_OxRdtase_dom"/>
</dbReference>
<protein>
    <submittedName>
        <fullName evidence="5">Aldo/keto reductase</fullName>
    </submittedName>
</protein>
<keyword evidence="2" id="KW-0521">NADP</keyword>
<evidence type="ECO:0000259" key="4">
    <source>
        <dbReference type="Pfam" id="PF00248"/>
    </source>
</evidence>
<accession>A0AAN6TJM2</accession>
<dbReference type="EMBL" id="MU853334">
    <property type="protein sequence ID" value="KAK4115556.1"/>
    <property type="molecule type" value="Genomic_DNA"/>
</dbReference>
<feature type="domain" description="NADP-dependent oxidoreductase" evidence="4">
    <location>
        <begin position="20"/>
        <end position="215"/>
    </location>
</feature>
<dbReference type="InterPro" id="IPR036812">
    <property type="entry name" value="NAD(P)_OxRdtase_dom_sf"/>
</dbReference>
<name>A0AAN6TJM2_9PEZI</name>
<evidence type="ECO:0000256" key="3">
    <source>
        <dbReference type="ARBA" id="ARBA00023002"/>
    </source>
</evidence>
<keyword evidence="3" id="KW-0560">Oxidoreductase</keyword>
<dbReference type="Pfam" id="PF00248">
    <property type="entry name" value="Aldo_ket_red"/>
    <property type="match status" value="1"/>
</dbReference>
<evidence type="ECO:0000256" key="1">
    <source>
        <dbReference type="ARBA" id="ARBA00007905"/>
    </source>
</evidence>